<dbReference type="PANTHER" id="PTHR21310">
    <property type="entry name" value="AMINOGLYCOSIDE PHOSPHOTRANSFERASE-RELATED-RELATED"/>
    <property type="match status" value="1"/>
</dbReference>
<sequence length="324" mass="35407">MHERVQRAAGAAARVDGVVRMHGGASSLTYAAQLALSDQTSTPVVVKIAPPGLPPTRNRDVLRQGRVMRALESSPVPTPAVLFEDAGTPPDEPPVLVVTKESGECIEPLTHGAADDVPSQRIVRQRTLAAIELLAQMHEFPWKRSALGSEPVQTLAAEVNRWRALFATAPPDLAHGSVEVADRLLDQMPADIEPTLVHGDFRLGNMLCEGGRVTALLDWETWTIGDPRIDLGWLLMSSDASQQPHSVREDVGMPSRTEMLRHYAACGGGVTDHAGWFVALSQFKAAAMTALILKHDRRKVERDPFVAWWDPQIPLDFLKLAQDL</sequence>
<dbReference type="InterPro" id="IPR051678">
    <property type="entry name" value="AGP_Transferase"/>
</dbReference>
<evidence type="ECO:0000313" key="2">
    <source>
        <dbReference type="EMBL" id="RNL62885.1"/>
    </source>
</evidence>
<dbReference type="GO" id="GO:0016740">
    <property type="term" value="F:transferase activity"/>
    <property type="evidence" value="ECO:0007669"/>
    <property type="project" value="UniProtKB-KW"/>
</dbReference>
<keyword evidence="3" id="KW-1185">Reference proteome</keyword>
<dbReference type="Proteomes" id="UP000267128">
    <property type="component" value="Unassembled WGS sequence"/>
</dbReference>
<dbReference type="AlphaFoldDB" id="A0A3N0CHF8"/>
<name>A0A3N0CHF8_9ACTN</name>
<comment type="caution">
    <text evidence="2">The sequence shown here is derived from an EMBL/GenBank/DDBJ whole genome shotgun (WGS) entry which is preliminary data.</text>
</comment>
<keyword evidence="2" id="KW-0808">Transferase</keyword>
<dbReference type="EMBL" id="RJSE01000007">
    <property type="protein sequence ID" value="RNL62885.1"/>
    <property type="molecule type" value="Genomic_DNA"/>
</dbReference>
<reference evidence="2 3" key="1">
    <citation type="submission" date="2018-11" db="EMBL/GenBank/DDBJ databases">
        <authorList>
            <person name="Li F."/>
        </authorList>
    </citation>
    <scope>NUCLEOTIDE SEQUENCE [LARGE SCALE GENOMIC DNA]</scope>
    <source>
        <strain evidence="2 3">Gsoil 097</strain>
    </source>
</reference>
<dbReference type="InterPro" id="IPR002575">
    <property type="entry name" value="Aminoglycoside_PTrfase"/>
</dbReference>
<accession>A0A3N0CHF8</accession>
<dbReference type="SUPFAM" id="SSF56112">
    <property type="entry name" value="Protein kinase-like (PK-like)"/>
    <property type="match status" value="1"/>
</dbReference>
<dbReference type="InterPro" id="IPR011009">
    <property type="entry name" value="Kinase-like_dom_sf"/>
</dbReference>
<organism evidence="2 3">
    <name type="scientific">Nocardioides marmoriginsengisoli</name>
    <dbReference type="NCBI Taxonomy" id="661483"/>
    <lineage>
        <taxon>Bacteria</taxon>
        <taxon>Bacillati</taxon>
        <taxon>Actinomycetota</taxon>
        <taxon>Actinomycetes</taxon>
        <taxon>Propionibacteriales</taxon>
        <taxon>Nocardioidaceae</taxon>
        <taxon>Nocardioides</taxon>
    </lineage>
</organism>
<proteinExistence type="predicted"/>
<evidence type="ECO:0000259" key="1">
    <source>
        <dbReference type="Pfam" id="PF01636"/>
    </source>
</evidence>
<dbReference type="InterPro" id="IPR041726">
    <property type="entry name" value="ACAD10_11_N"/>
</dbReference>
<dbReference type="Gene3D" id="3.90.1200.10">
    <property type="match status" value="1"/>
</dbReference>
<gene>
    <name evidence="2" type="ORF">EFK50_14225</name>
</gene>
<evidence type="ECO:0000313" key="3">
    <source>
        <dbReference type="Proteomes" id="UP000267128"/>
    </source>
</evidence>
<dbReference type="Pfam" id="PF01636">
    <property type="entry name" value="APH"/>
    <property type="match status" value="1"/>
</dbReference>
<dbReference type="CDD" id="cd05154">
    <property type="entry name" value="ACAD10_11_N-like"/>
    <property type="match status" value="1"/>
</dbReference>
<dbReference type="Gene3D" id="3.30.200.20">
    <property type="entry name" value="Phosphorylase Kinase, domain 1"/>
    <property type="match status" value="1"/>
</dbReference>
<feature type="domain" description="Aminoglycoside phosphotransferase" evidence="1">
    <location>
        <begin position="21"/>
        <end position="243"/>
    </location>
</feature>
<protein>
    <submittedName>
        <fullName evidence="2">Phosphotransferase family protein</fullName>
    </submittedName>
</protein>